<keyword evidence="1" id="KW-1133">Transmembrane helix</keyword>
<keyword evidence="3" id="KW-1185">Reference proteome</keyword>
<protein>
    <submittedName>
        <fullName evidence="2">Uncharacterized protein</fullName>
    </submittedName>
</protein>
<sequence>MLADLLAAATALVAVLLPTGVAWLIVRGCERHARRRRPR</sequence>
<organism evidence="2 3">
    <name type="scientific">Pseudacidovorax intermedius</name>
    <dbReference type="NCBI Taxonomy" id="433924"/>
    <lineage>
        <taxon>Bacteria</taxon>
        <taxon>Pseudomonadati</taxon>
        <taxon>Pseudomonadota</taxon>
        <taxon>Betaproteobacteria</taxon>
        <taxon>Burkholderiales</taxon>
        <taxon>Comamonadaceae</taxon>
        <taxon>Pseudacidovorax</taxon>
    </lineage>
</organism>
<gene>
    <name evidence="2" type="ORF">DFR41_110169</name>
</gene>
<keyword evidence="1" id="KW-0812">Transmembrane</keyword>
<evidence type="ECO:0000256" key="1">
    <source>
        <dbReference type="SAM" id="Phobius"/>
    </source>
</evidence>
<evidence type="ECO:0000313" key="3">
    <source>
        <dbReference type="Proteomes" id="UP000255265"/>
    </source>
</evidence>
<dbReference type="Proteomes" id="UP000255265">
    <property type="component" value="Unassembled WGS sequence"/>
</dbReference>
<reference evidence="2 3" key="1">
    <citation type="submission" date="2018-07" db="EMBL/GenBank/DDBJ databases">
        <title>Genomic Encyclopedia of Type Strains, Phase IV (KMG-IV): sequencing the most valuable type-strain genomes for metagenomic binning, comparative biology and taxonomic classification.</title>
        <authorList>
            <person name="Goeker M."/>
        </authorList>
    </citation>
    <scope>NUCLEOTIDE SEQUENCE [LARGE SCALE GENOMIC DNA]</scope>
    <source>
        <strain evidence="2 3">DSM 21352</strain>
    </source>
</reference>
<evidence type="ECO:0000313" key="2">
    <source>
        <dbReference type="EMBL" id="RDI20761.1"/>
    </source>
</evidence>
<proteinExistence type="predicted"/>
<accession>A0A370FB89</accession>
<feature type="transmembrane region" description="Helical" evidence="1">
    <location>
        <begin position="6"/>
        <end position="26"/>
    </location>
</feature>
<name>A0A370FB89_9BURK</name>
<dbReference type="AlphaFoldDB" id="A0A370FB89"/>
<dbReference type="EMBL" id="QQAV01000010">
    <property type="protein sequence ID" value="RDI20761.1"/>
    <property type="molecule type" value="Genomic_DNA"/>
</dbReference>
<keyword evidence="1" id="KW-0472">Membrane</keyword>
<comment type="caution">
    <text evidence="2">The sequence shown here is derived from an EMBL/GenBank/DDBJ whole genome shotgun (WGS) entry which is preliminary data.</text>
</comment>